<proteinExistence type="predicted"/>
<dbReference type="Proteomes" id="UP000807769">
    <property type="component" value="Unassembled WGS sequence"/>
</dbReference>
<keyword evidence="3" id="KW-1185">Reference proteome</keyword>
<dbReference type="EMBL" id="JABBWG010000029">
    <property type="protein sequence ID" value="KAG1811479.1"/>
    <property type="molecule type" value="Genomic_DNA"/>
</dbReference>
<organism evidence="2 3">
    <name type="scientific">Suillus subaureus</name>
    <dbReference type="NCBI Taxonomy" id="48587"/>
    <lineage>
        <taxon>Eukaryota</taxon>
        <taxon>Fungi</taxon>
        <taxon>Dikarya</taxon>
        <taxon>Basidiomycota</taxon>
        <taxon>Agaricomycotina</taxon>
        <taxon>Agaricomycetes</taxon>
        <taxon>Agaricomycetidae</taxon>
        <taxon>Boletales</taxon>
        <taxon>Suillineae</taxon>
        <taxon>Suillaceae</taxon>
        <taxon>Suillus</taxon>
    </lineage>
</organism>
<comment type="caution">
    <text evidence="2">The sequence shown here is derived from an EMBL/GenBank/DDBJ whole genome shotgun (WGS) entry which is preliminary data.</text>
</comment>
<feature type="region of interest" description="Disordered" evidence="1">
    <location>
        <begin position="45"/>
        <end position="127"/>
    </location>
</feature>
<feature type="compositionally biased region" description="Acidic residues" evidence="1">
    <location>
        <begin position="84"/>
        <end position="98"/>
    </location>
</feature>
<accession>A0A9P7E5Q2</accession>
<reference evidence="2" key="1">
    <citation type="journal article" date="2020" name="New Phytol.">
        <title>Comparative genomics reveals dynamic genome evolution in host specialist ectomycorrhizal fungi.</title>
        <authorList>
            <person name="Lofgren L.A."/>
            <person name="Nguyen N.H."/>
            <person name="Vilgalys R."/>
            <person name="Ruytinx J."/>
            <person name="Liao H.L."/>
            <person name="Branco S."/>
            <person name="Kuo A."/>
            <person name="LaButti K."/>
            <person name="Lipzen A."/>
            <person name="Andreopoulos W."/>
            <person name="Pangilinan J."/>
            <person name="Riley R."/>
            <person name="Hundley H."/>
            <person name="Na H."/>
            <person name="Barry K."/>
            <person name="Grigoriev I.V."/>
            <person name="Stajich J.E."/>
            <person name="Kennedy P.G."/>
        </authorList>
    </citation>
    <scope>NUCLEOTIDE SEQUENCE</scope>
    <source>
        <strain evidence="2">MN1</strain>
    </source>
</reference>
<dbReference type="RefSeq" id="XP_041190078.1">
    <property type="nucleotide sequence ID" value="XM_041333202.1"/>
</dbReference>
<evidence type="ECO:0000256" key="1">
    <source>
        <dbReference type="SAM" id="MobiDB-lite"/>
    </source>
</evidence>
<name>A0A9P7E5Q2_9AGAM</name>
<dbReference type="AlphaFoldDB" id="A0A9P7E5Q2"/>
<dbReference type="OrthoDB" id="10478463at2759"/>
<sequence length="127" mass="14113">MTFSGKVPPLQDCLERSMTGFHFMLTCIGIGHQVQYDSLNIIQPDHAVGGRSTGVNHEDISDDEDPEAHANVDFGDESWQCDRDLDDDVSQDDADEDENISKDCDSDVDDLDDFGSDFEDEGSAFKF</sequence>
<protein>
    <submittedName>
        <fullName evidence="2">Uncharacterized protein</fullName>
    </submittedName>
</protein>
<evidence type="ECO:0000313" key="3">
    <source>
        <dbReference type="Proteomes" id="UP000807769"/>
    </source>
</evidence>
<evidence type="ECO:0000313" key="2">
    <source>
        <dbReference type="EMBL" id="KAG1811479.1"/>
    </source>
</evidence>
<dbReference type="GeneID" id="64627219"/>
<gene>
    <name evidence="2" type="ORF">BJ212DRAFT_1301990</name>
</gene>
<feature type="compositionally biased region" description="Acidic residues" evidence="1">
    <location>
        <begin position="106"/>
        <end position="127"/>
    </location>
</feature>